<dbReference type="STRING" id="1071378.G0WCQ3"/>
<dbReference type="RefSeq" id="XP_003670807.1">
    <property type="nucleotide sequence ID" value="XM_003670759.1"/>
</dbReference>
<feature type="region of interest" description="Disordered" evidence="1">
    <location>
        <begin position="368"/>
        <end position="412"/>
    </location>
</feature>
<accession>G0WCQ3</accession>
<evidence type="ECO:0000313" key="3">
    <source>
        <dbReference type="Proteomes" id="UP000000689"/>
    </source>
</evidence>
<proteinExistence type="predicted"/>
<organism evidence="2 3">
    <name type="scientific">Naumovozyma dairenensis (strain ATCC 10597 / BCRC 20456 / CBS 421 / NBRC 0211 / NRRL Y-12639)</name>
    <name type="common">Saccharomyces dairenensis</name>
    <dbReference type="NCBI Taxonomy" id="1071378"/>
    <lineage>
        <taxon>Eukaryota</taxon>
        <taxon>Fungi</taxon>
        <taxon>Dikarya</taxon>
        <taxon>Ascomycota</taxon>
        <taxon>Saccharomycotina</taxon>
        <taxon>Saccharomycetes</taxon>
        <taxon>Saccharomycetales</taxon>
        <taxon>Saccharomycetaceae</taxon>
        <taxon>Naumovozyma</taxon>
    </lineage>
</organism>
<feature type="compositionally biased region" description="Low complexity" evidence="1">
    <location>
        <begin position="396"/>
        <end position="412"/>
    </location>
</feature>
<dbReference type="eggNOG" id="ENOG502SAJ9">
    <property type="taxonomic scope" value="Eukaryota"/>
</dbReference>
<evidence type="ECO:0000256" key="1">
    <source>
        <dbReference type="SAM" id="MobiDB-lite"/>
    </source>
</evidence>
<dbReference type="HOGENOM" id="CLU_612640_0_0_1"/>
<evidence type="ECO:0000313" key="2">
    <source>
        <dbReference type="EMBL" id="CCD25564.1"/>
    </source>
</evidence>
<protein>
    <submittedName>
        <fullName evidence="2">Uncharacterized protein</fullName>
    </submittedName>
</protein>
<reference evidence="2 3" key="1">
    <citation type="journal article" date="2011" name="Proc. Natl. Acad. Sci. U.S.A.">
        <title>Evolutionary erosion of yeast sex chromosomes by mating-type switching accidents.</title>
        <authorList>
            <person name="Gordon J.L."/>
            <person name="Armisen D."/>
            <person name="Proux-Wera E."/>
            <person name="Oheigeartaigh S.S."/>
            <person name="Byrne K.P."/>
            <person name="Wolfe K.H."/>
        </authorList>
    </citation>
    <scope>NUCLEOTIDE SEQUENCE [LARGE SCALE GENOMIC DNA]</scope>
    <source>
        <strain evidence="3">ATCC 10597 / BCRC 20456 / CBS 421 / NBRC 0211 / NRRL Y-12639</strain>
    </source>
</reference>
<dbReference type="GeneID" id="11496902"/>
<feature type="compositionally biased region" description="Low complexity" evidence="1">
    <location>
        <begin position="370"/>
        <end position="385"/>
    </location>
</feature>
<gene>
    <name evidence="2" type="primary">NDAI0F02460</name>
    <name evidence="2" type="ordered locus">NDAI_0F02460</name>
</gene>
<dbReference type="KEGG" id="ndi:NDAI_0F02460"/>
<dbReference type="AlphaFoldDB" id="G0WCQ3"/>
<name>G0WCQ3_NAUDC</name>
<dbReference type="Proteomes" id="UP000000689">
    <property type="component" value="Chromosome 6"/>
</dbReference>
<keyword evidence="3" id="KW-1185">Reference proteome</keyword>
<dbReference type="EMBL" id="HE580272">
    <property type="protein sequence ID" value="CCD25564.1"/>
    <property type="molecule type" value="Genomic_DNA"/>
</dbReference>
<sequence length="447" mass="51681">MSLALLAENVHNQDMAQEYQKADPEIIMVSSSSSLIPMPISSEFQFQPRDEVINKERAKISSQLIQANNHSYDLIDDFPYRSENRRIWGDHQEKDTISDNQAIRLRQLLEDNDDTCCGCNRGHNRNENNRMNNHSVITRQGSYASMKRVDFTNKGEKMKYGKESKYIFHKGFFKRFNNDLWRKNSGNHNRSWKNTMDKYRKNNKRQFRDFHELSSMMEYVNLTEPNDNPKELLEGSMIRLFVTKNMYNAHPYVETNGTITKNAYFKRANSIKRKSLPSSIKSAEIILHNDRRKTMTRIRSRPINGDRSCLSTHRKLKRSNSTPGALSHINHHLYNHRRRRLMRLWKEYMSLVILQRINLRIRLIHPDSPLPSSSSSSLPRSSISSKNHNNMTPTTSTSYRLSQASSSSSLSSPTKRYSIARAIAIADAGTDAVAAKELTLAPILALN</sequence>
<feature type="compositionally biased region" description="Polar residues" evidence="1">
    <location>
        <begin position="386"/>
        <end position="395"/>
    </location>
</feature>